<keyword evidence="1" id="KW-0547">Nucleotide-binding</keyword>
<evidence type="ECO:0000256" key="1">
    <source>
        <dbReference type="PROSITE-ProRule" id="PRU00409"/>
    </source>
</evidence>
<dbReference type="eggNOG" id="COG3919">
    <property type="taxonomic scope" value="Bacteria"/>
</dbReference>
<dbReference type="SUPFAM" id="SSF56059">
    <property type="entry name" value="Glutathione synthetase ATP-binding domain-like"/>
    <property type="match status" value="1"/>
</dbReference>
<gene>
    <name evidence="4" type="ORF">MARLIPOL_08264</name>
</gene>
<feature type="compositionally biased region" description="Polar residues" evidence="2">
    <location>
        <begin position="25"/>
        <end position="41"/>
    </location>
</feature>
<dbReference type="InterPro" id="IPR013815">
    <property type="entry name" value="ATP_grasp_subdomain_1"/>
</dbReference>
<protein>
    <submittedName>
        <fullName evidence="4">ATP-grasp protein-like protein</fullName>
    </submittedName>
</protein>
<dbReference type="PATRIC" id="fig|1318628.3.peg.1656"/>
<keyword evidence="5" id="KW-1185">Reference proteome</keyword>
<dbReference type="PROSITE" id="PS50975">
    <property type="entry name" value="ATP_GRASP"/>
    <property type="match status" value="1"/>
</dbReference>
<reference evidence="4 5" key="1">
    <citation type="journal article" date="2013" name="Genome Announc.">
        <title>Draft Genome Sequence of the Moderately Halophilic Bacterium Marinobacter lipolyticus Strain SM19.</title>
        <authorList>
            <person name="Papke R.T."/>
            <person name="de la Haba R.R."/>
            <person name="Infante-Dominguez C."/>
            <person name="Perez D."/>
            <person name="Sanchez-Porro C."/>
            <person name="Lapierre P."/>
            <person name="Ventosa A."/>
        </authorList>
    </citation>
    <scope>NUCLEOTIDE SEQUENCE [LARGE SCALE GENOMIC DNA]</scope>
    <source>
        <strain evidence="4 5">SM19</strain>
    </source>
</reference>
<keyword evidence="1" id="KW-0067">ATP-binding</keyword>
<evidence type="ECO:0000256" key="2">
    <source>
        <dbReference type="SAM" id="MobiDB-lite"/>
    </source>
</evidence>
<dbReference type="AlphaFoldDB" id="R8B2B7"/>
<feature type="domain" description="ATP-grasp" evidence="3">
    <location>
        <begin position="178"/>
        <end position="376"/>
    </location>
</feature>
<feature type="region of interest" description="Disordered" evidence="2">
    <location>
        <begin position="1"/>
        <end position="41"/>
    </location>
</feature>
<dbReference type="InterPro" id="IPR011761">
    <property type="entry name" value="ATP-grasp"/>
</dbReference>
<dbReference type="Gene3D" id="3.30.1490.20">
    <property type="entry name" value="ATP-grasp fold, A domain"/>
    <property type="match status" value="1"/>
</dbReference>
<organism evidence="4 5">
    <name type="scientific">Marinobacter lipolyticus SM19</name>
    <dbReference type="NCBI Taxonomy" id="1318628"/>
    <lineage>
        <taxon>Bacteria</taxon>
        <taxon>Pseudomonadati</taxon>
        <taxon>Pseudomonadota</taxon>
        <taxon>Gammaproteobacteria</taxon>
        <taxon>Pseudomonadales</taxon>
        <taxon>Marinobacteraceae</taxon>
        <taxon>Marinobacter</taxon>
    </lineage>
</organism>
<dbReference type="GO" id="GO:0046872">
    <property type="term" value="F:metal ion binding"/>
    <property type="evidence" value="ECO:0007669"/>
    <property type="project" value="InterPro"/>
</dbReference>
<dbReference type="GO" id="GO:0005524">
    <property type="term" value="F:ATP binding"/>
    <property type="evidence" value="ECO:0007669"/>
    <property type="project" value="UniProtKB-UniRule"/>
</dbReference>
<comment type="caution">
    <text evidence="4">The sequence shown here is derived from an EMBL/GenBank/DDBJ whole genome shotgun (WGS) entry which is preliminary data.</text>
</comment>
<dbReference type="Gene3D" id="3.30.470.20">
    <property type="entry name" value="ATP-grasp fold, B domain"/>
    <property type="match status" value="1"/>
</dbReference>
<name>R8B2B7_9GAMM</name>
<dbReference type="OrthoDB" id="5420347at2"/>
<dbReference type="HOGENOM" id="CLU_034084_1_0_6"/>
<sequence>MKKLKTHFSTDGPVERVQRQGLGESPTSEPVNDQPRSSYQNARAGMSRLGGLRASRRKYPQPVPVVLTEMDVPGLTLARHLGRRGVPVVGLDSWRTRWTHSTRYATITASPRLASESQLLAELERLADSLNERPILVPLHDDHVLFLSKNRQTLAHRFRFVLPPEDVVNSVVDKAKFASWCREHDVATPATWYPDGNDALREAAESIRYPAILKPVESRSWQDPKIGPAVGWQKAILVRDAAHLCSEFERLSEIDEHMILQEVVPGPDANLHYVVAYVAQDGTWCGGFVGRKLRTAPLHFGRGCYVESVDDPNLLSHARGIIEKLGYRGNLGLEFKWDDRDSDWKLLEINARYGLWDGFAADCGLDLVGAAYEDALGHTPQLRSGYVVGRRWVNLPDDFFAAVDYVRQGELQPAAWVGSVLRPHASPNFALDDPRPGIIRLAGFVREVTRSGVRVFLRNLLRLARRVVRT</sequence>
<proteinExistence type="predicted"/>
<evidence type="ECO:0000313" key="4">
    <source>
        <dbReference type="EMBL" id="EON92732.1"/>
    </source>
</evidence>
<evidence type="ECO:0000313" key="5">
    <source>
        <dbReference type="Proteomes" id="UP000016540"/>
    </source>
</evidence>
<evidence type="ECO:0000259" key="3">
    <source>
        <dbReference type="PROSITE" id="PS50975"/>
    </source>
</evidence>
<dbReference type="Proteomes" id="UP000016540">
    <property type="component" value="Unassembled WGS sequence"/>
</dbReference>
<dbReference type="GO" id="GO:0003824">
    <property type="term" value="F:catalytic activity"/>
    <property type="evidence" value="ECO:0007669"/>
    <property type="project" value="UniProtKB-ARBA"/>
</dbReference>
<dbReference type="STRING" id="1318628.MARLIPOL_08264"/>
<accession>R8B2B7</accession>
<dbReference type="EMBL" id="ASAD01000010">
    <property type="protein sequence ID" value="EON92732.1"/>
    <property type="molecule type" value="Genomic_DNA"/>
</dbReference>